<comment type="caution">
    <text evidence="1">The sequence shown here is derived from an EMBL/GenBank/DDBJ whole genome shotgun (WGS) entry which is preliminary data.</text>
</comment>
<accession>A0A8T1W357</accession>
<sequence>MKQARRRHQYMEVSRSTAIERLTRRELEMKQVLHQRVGEAISLDTGGHKLSDPNTHRLRIDDTAAALLTANSLHWFHSFWAEPQLPVHHGKLNATAHTVGWLNPGGRLSPELLNDLPEILRAKR</sequence>
<name>A0A8T1W357_9STRA</name>
<gene>
    <name evidence="1" type="ORF">PHYPSEUDO_014874</name>
</gene>
<protein>
    <submittedName>
        <fullName evidence="1">Uncharacterized protein</fullName>
    </submittedName>
</protein>
<organism evidence="1 2">
    <name type="scientific">Phytophthora pseudosyringae</name>
    <dbReference type="NCBI Taxonomy" id="221518"/>
    <lineage>
        <taxon>Eukaryota</taxon>
        <taxon>Sar</taxon>
        <taxon>Stramenopiles</taxon>
        <taxon>Oomycota</taxon>
        <taxon>Peronosporomycetes</taxon>
        <taxon>Peronosporales</taxon>
        <taxon>Peronosporaceae</taxon>
        <taxon>Phytophthora</taxon>
    </lineage>
</organism>
<proteinExistence type="predicted"/>
<evidence type="ECO:0000313" key="2">
    <source>
        <dbReference type="Proteomes" id="UP000694044"/>
    </source>
</evidence>
<reference evidence="1" key="1">
    <citation type="submission" date="2021-02" db="EMBL/GenBank/DDBJ databases">
        <authorList>
            <person name="Palmer J.M."/>
        </authorList>
    </citation>
    <scope>NUCLEOTIDE SEQUENCE</scope>
    <source>
        <strain evidence="1">SCRP734</strain>
    </source>
</reference>
<dbReference type="Proteomes" id="UP000694044">
    <property type="component" value="Unassembled WGS sequence"/>
</dbReference>
<keyword evidence="2" id="KW-1185">Reference proteome</keyword>
<dbReference type="EMBL" id="JAGDFM010000088">
    <property type="protein sequence ID" value="KAG7386998.1"/>
    <property type="molecule type" value="Genomic_DNA"/>
</dbReference>
<evidence type="ECO:0000313" key="1">
    <source>
        <dbReference type="EMBL" id="KAG7386998.1"/>
    </source>
</evidence>
<dbReference type="AlphaFoldDB" id="A0A8T1W357"/>